<comment type="caution">
    <text evidence="2">The sequence shown here is derived from an EMBL/GenBank/DDBJ whole genome shotgun (WGS) entry which is preliminary data.</text>
</comment>
<evidence type="ECO:0000256" key="1">
    <source>
        <dbReference type="SAM" id="MobiDB-lite"/>
    </source>
</evidence>
<accession>U2Z4J5</accession>
<evidence type="ECO:0000313" key="2">
    <source>
        <dbReference type="EMBL" id="GAD55992.1"/>
    </source>
</evidence>
<reference evidence="2" key="1">
    <citation type="journal article" date="2013" name="Genome Announc.">
        <title>Draft Genome Sequence of Loktanella cinnabarina LL-001T, Isolated from Deep-Sea Floor Sediment.</title>
        <authorList>
            <person name="Nishi S."/>
            <person name="Tsubouchi T."/>
            <person name="Takaki Y."/>
            <person name="Koyanagi R."/>
            <person name="Satoh N."/>
            <person name="Maruyama T."/>
            <person name="Hatada Y."/>
        </authorList>
    </citation>
    <scope>NUCLEOTIDE SEQUENCE [LARGE SCALE GENOMIC DNA]</scope>
    <source>
        <strain evidence="2">LL-001</strain>
    </source>
</reference>
<feature type="compositionally biased region" description="Polar residues" evidence="1">
    <location>
        <begin position="36"/>
        <end position="53"/>
    </location>
</feature>
<dbReference type="AlphaFoldDB" id="U2Z4J5"/>
<dbReference type="STRING" id="1337093.MBELCI_2044"/>
<feature type="region of interest" description="Disordered" evidence="1">
    <location>
        <begin position="34"/>
        <end position="53"/>
    </location>
</feature>
<sequence>MPRLNPPEPTEALSADIMGASTVALRMPVLHETGLLASSSPKGLTHPSSCEIH</sequence>
<proteinExistence type="predicted"/>
<protein>
    <submittedName>
        <fullName evidence="2">Uncharacterized protein</fullName>
    </submittedName>
</protein>
<evidence type="ECO:0000313" key="3">
    <source>
        <dbReference type="Proteomes" id="UP000016566"/>
    </source>
</evidence>
<organism evidence="2 3">
    <name type="scientific">Limimaricola cinnabarinus LL-001</name>
    <dbReference type="NCBI Taxonomy" id="1337093"/>
    <lineage>
        <taxon>Bacteria</taxon>
        <taxon>Pseudomonadati</taxon>
        <taxon>Pseudomonadota</taxon>
        <taxon>Alphaproteobacteria</taxon>
        <taxon>Rhodobacterales</taxon>
        <taxon>Paracoccaceae</taxon>
        <taxon>Limimaricola</taxon>
    </lineage>
</organism>
<gene>
    <name evidence="2" type="ORF">MBELCI_2044</name>
</gene>
<dbReference type="Proteomes" id="UP000016566">
    <property type="component" value="Unassembled WGS sequence"/>
</dbReference>
<dbReference type="EMBL" id="BATB01000025">
    <property type="protein sequence ID" value="GAD55992.1"/>
    <property type="molecule type" value="Genomic_DNA"/>
</dbReference>
<name>U2Z4J5_9RHOB</name>
<keyword evidence="3" id="KW-1185">Reference proteome</keyword>